<dbReference type="AlphaFoldDB" id="A0A2A4G7E9"/>
<dbReference type="GO" id="GO:0008270">
    <property type="term" value="F:zinc ion binding"/>
    <property type="evidence" value="ECO:0007669"/>
    <property type="project" value="InterPro"/>
</dbReference>
<dbReference type="SUPFAM" id="SSF53187">
    <property type="entry name" value="Zn-dependent exopeptidases"/>
    <property type="match status" value="1"/>
</dbReference>
<organism evidence="4 5">
    <name type="scientific">Sediminicola luteus</name>
    <dbReference type="NCBI Taxonomy" id="319238"/>
    <lineage>
        <taxon>Bacteria</taxon>
        <taxon>Pseudomonadati</taxon>
        <taxon>Bacteroidota</taxon>
        <taxon>Flavobacteriia</taxon>
        <taxon>Flavobacteriales</taxon>
        <taxon>Flavobacteriaceae</taxon>
        <taxon>Sediminicola</taxon>
    </lineage>
</organism>
<name>A0A2A4G7E9_9FLAO</name>
<evidence type="ECO:0000256" key="2">
    <source>
        <dbReference type="PROSITE-ProRule" id="PRU01379"/>
    </source>
</evidence>
<feature type="active site" description="Proton donor/acceptor" evidence="2">
    <location>
        <position position="377"/>
    </location>
</feature>
<reference evidence="4 5" key="1">
    <citation type="submission" date="2017-04" db="EMBL/GenBank/DDBJ databases">
        <title>A new member of the family Flavobacteriaceae isolated from ascidians.</title>
        <authorList>
            <person name="Chen L."/>
        </authorList>
    </citation>
    <scope>NUCLEOTIDE SEQUENCE [LARGE SCALE GENOMIC DNA]</scope>
    <source>
        <strain evidence="4 5">HQA918</strain>
    </source>
</reference>
<dbReference type="Pfam" id="PF00246">
    <property type="entry name" value="Peptidase_M14"/>
    <property type="match status" value="1"/>
</dbReference>
<comment type="similarity">
    <text evidence="2">Belongs to the peptidase M14 family.</text>
</comment>
<keyword evidence="5" id="KW-1185">Reference proteome</keyword>
<dbReference type="OrthoDB" id="1119199at2"/>
<protein>
    <recommendedName>
        <fullName evidence="3">Peptidase M14 domain-containing protein</fullName>
    </recommendedName>
</protein>
<evidence type="ECO:0000313" key="4">
    <source>
        <dbReference type="EMBL" id="PCE63916.1"/>
    </source>
</evidence>
<dbReference type="PANTHER" id="PTHR12756">
    <property type="entry name" value="CYTOSOLIC CARBOXYPEPTIDASE"/>
    <property type="match status" value="1"/>
</dbReference>
<dbReference type="Gene3D" id="3.40.630.10">
    <property type="entry name" value="Zn peptidases"/>
    <property type="match status" value="1"/>
</dbReference>
<dbReference type="Proteomes" id="UP000219559">
    <property type="component" value="Unassembled WGS sequence"/>
</dbReference>
<dbReference type="EMBL" id="NBWU01000004">
    <property type="protein sequence ID" value="PCE63916.1"/>
    <property type="molecule type" value="Genomic_DNA"/>
</dbReference>
<evidence type="ECO:0000313" key="5">
    <source>
        <dbReference type="Proteomes" id="UP000219559"/>
    </source>
</evidence>
<dbReference type="PROSITE" id="PS52035">
    <property type="entry name" value="PEPTIDASE_M14"/>
    <property type="match status" value="1"/>
</dbReference>
<comment type="cofactor">
    <cofactor evidence="1">
        <name>Zn(2+)</name>
        <dbReference type="ChEBI" id="CHEBI:29105"/>
    </cofactor>
</comment>
<dbReference type="PROSITE" id="PS51257">
    <property type="entry name" value="PROKAR_LIPOPROTEIN"/>
    <property type="match status" value="1"/>
</dbReference>
<dbReference type="GO" id="GO:0006508">
    <property type="term" value="P:proteolysis"/>
    <property type="evidence" value="ECO:0007669"/>
    <property type="project" value="InterPro"/>
</dbReference>
<evidence type="ECO:0000256" key="1">
    <source>
        <dbReference type="ARBA" id="ARBA00001947"/>
    </source>
</evidence>
<sequence length="406" mass="45533">MTYVKRIGVLAFFVLASCSGYKYSTHNFPKAVDTTSKPIELQEKKQFSVLGVQASNQFASARLNGFERENDSTIRALIRPENSPINPSPWYAFKLWADTEITRYIHLDYGDHFHRYAPKISTDGEQWQLLDTAMVQVHADKSATLKLQLSSDTLWVAAQEIHDSKRVGAWAAQMAQHKGVSAHTAGTSKMGRELPYLDIGFGDTKKKPTLIIISRQHPPEVTGYLAMQAFVETLIDQGGKNGFLKSHRVLVYPILNPDGVDLGHFRHNTGGVDMNRDWAHYHQDEIKQLTQHMVSTVNEAKSKVVMGLDFHSTYKDVYYTFDETVKTTKPGLTKAWLAGIQKGLALDSINDSPSGIGLPVSKGWFYNQFKAESVTYEIGDDTPRDFIKEKGRVSAEVLMELLMSGL</sequence>
<gene>
    <name evidence="4" type="ORF">B7P33_11695</name>
</gene>
<evidence type="ECO:0000259" key="3">
    <source>
        <dbReference type="PROSITE" id="PS52035"/>
    </source>
</evidence>
<dbReference type="InterPro" id="IPR050821">
    <property type="entry name" value="Cytosolic_carboxypeptidase"/>
</dbReference>
<proteinExistence type="inferred from homology"/>
<comment type="caution">
    <text evidence="4">The sequence shown here is derived from an EMBL/GenBank/DDBJ whole genome shotgun (WGS) entry which is preliminary data.</text>
</comment>
<dbReference type="SMART" id="SM00631">
    <property type="entry name" value="Zn_pept"/>
    <property type="match status" value="1"/>
</dbReference>
<feature type="domain" description="Peptidase M14" evidence="3">
    <location>
        <begin position="160"/>
        <end position="402"/>
    </location>
</feature>
<dbReference type="CDD" id="cd06237">
    <property type="entry name" value="M14_Nna1-like"/>
    <property type="match status" value="1"/>
</dbReference>
<dbReference type="PANTHER" id="PTHR12756:SF11">
    <property type="entry name" value="CYTOSOLIC CARBOXYPEPTIDASE 1"/>
    <property type="match status" value="1"/>
</dbReference>
<dbReference type="GO" id="GO:0004181">
    <property type="term" value="F:metallocarboxypeptidase activity"/>
    <property type="evidence" value="ECO:0007669"/>
    <property type="project" value="InterPro"/>
</dbReference>
<dbReference type="InterPro" id="IPR000834">
    <property type="entry name" value="Peptidase_M14"/>
</dbReference>
<accession>A0A2A4G7E9</accession>